<feature type="region of interest" description="Disordered" evidence="1">
    <location>
        <begin position="722"/>
        <end position="802"/>
    </location>
</feature>
<feature type="transmembrane region" description="Helical" evidence="2">
    <location>
        <begin position="180"/>
        <end position="206"/>
    </location>
</feature>
<gene>
    <name evidence="3" type="ORF">FA15DRAFT_700042</name>
</gene>
<evidence type="ECO:0000313" key="4">
    <source>
        <dbReference type="Proteomes" id="UP000307440"/>
    </source>
</evidence>
<dbReference type="OrthoDB" id="3219582at2759"/>
<feature type="region of interest" description="Disordered" evidence="1">
    <location>
        <begin position="676"/>
        <end position="700"/>
    </location>
</feature>
<evidence type="ECO:0000313" key="3">
    <source>
        <dbReference type="EMBL" id="TFK29444.1"/>
    </source>
</evidence>
<sequence length="1061" mass="114466">MSAPGNPFCLSSAAILRCPSFTGVQYIVIVIPAVIEVIFTSSLPIVLWNSGQRRQFLLTLDSWIYLLLSILDLISHVAPASSRNIQVFTGLDIAIGVMSFLPLLLYTFFLHKYANAELLVNTPTLPRTLAKVASLLLLIAIPVIIAANEVASFFGIRRIVSNSDMLIGFDNPTSLQINTFFSSLTLALLIVFQAIVFLIVFFRLITALMNQRSFQNTGRDAAHLINGVAWLSLGMKLGAIETTIGFAGGMFGLVITRRIIRFVGRACLCIGIIKGVDEIEDFRAVTKEMTEGKGRSKYFQGDSGGIRNMISNPRLSTFQQLSPRATEFYNLPRAHLFPDATFDYNTKGESKNNNYLDATTPRADLRSLQELEGITAFANLKEEISRKSSGGRVVVTFHEANGTPTLNLRFSDQQFPSPSKMVGTERSPFEVEGEPEMSESGDGQLLRGSGQGTERPMSDLSYLSGSNTVTLLRPNVAVLRDNSRDSMATSVADSAVEIVVAPQRKVSQKNARATLYTTTTLNGSNPDITTNNIATGTMQPGGISQDMSPRSSTASYLSKIKARMSQALSYRSSMQEDGGKFRIMSDYSTYEGDRSQSMKEIAKKFPGPPITYNGRPLMVGLQNTISSSPASVNALSGGRAVSPFRGLPALPPAAARPKSSKWMSRRSEVTLSDYDLETGAGPVSRFDTDSEYEPSRTSNISIATVGRPRAIVSNAAAAAAIAAKSPKRPRPGLPSAALSSASVYSSQTPSSPFDDKYREMPGSLRPGYRPSIAQPQPGRRLNITIPPVPPQRHTVSVPTSPESIAPLSAYTAQATDGSDDPFEEKALRTGSSGQFSSRKSKRMSSVKAGAGLVVWQPGPLPTPVSMSGTITAVFAADRSRRPPSSITWKTPANPDVAEESVTVKRNGSNSSEEVHRRQKSIDAAAHAFTKAIPWLRNQGDLDEEEKKLVRAMSGPSVGSSVDRSRHISRIKTVGQVKHRITPPPTRRPTEVVIPGHSRVVSQAGIISGFLHGFGQPEFESPISPTSATTATTALGGGVKRDSELLGTDDATTFQSGTVARN</sequence>
<feature type="transmembrane region" description="Helical" evidence="2">
    <location>
        <begin position="227"/>
        <end position="255"/>
    </location>
</feature>
<dbReference type="Proteomes" id="UP000307440">
    <property type="component" value="Unassembled WGS sequence"/>
</dbReference>
<feature type="transmembrane region" description="Helical" evidence="2">
    <location>
        <begin position="26"/>
        <end position="48"/>
    </location>
</feature>
<dbReference type="EMBL" id="ML210149">
    <property type="protein sequence ID" value="TFK29444.1"/>
    <property type="molecule type" value="Genomic_DNA"/>
</dbReference>
<keyword evidence="2" id="KW-0812">Transmembrane</keyword>
<keyword evidence="2" id="KW-1133">Transmembrane helix</keyword>
<keyword evidence="2" id="KW-0472">Membrane</keyword>
<accession>A0A5C3L8U3</accession>
<feature type="transmembrane region" description="Helical" evidence="2">
    <location>
        <begin position="60"/>
        <end position="81"/>
    </location>
</feature>
<reference evidence="3 4" key="1">
    <citation type="journal article" date="2019" name="Nat. Ecol. Evol.">
        <title>Megaphylogeny resolves global patterns of mushroom evolution.</title>
        <authorList>
            <person name="Varga T."/>
            <person name="Krizsan K."/>
            <person name="Foldi C."/>
            <person name="Dima B."/>
            <person name="Sanchez-Garcia M."/>
            <person name="Sanchez-Ramirez S."/>
            <person name="Szollosi G.J."/>
            <person name="Szarkandi J.G."/>
            <person name="Papp V."/>
            <person name="Albert L."/>
            <person name="Andreopoulos W."/>
            <person name="Angelini C."/>
            <person name="Antonin V."/>
            <person name="Barry K.W."/>
            <person name="Bougher N.L."/>
            <person name="Buchanan P."/>
            <person name="Buyck B."/>
            <person name="Bense V."/>
            <person name="Catcheside P."/>
            <person name="Chovatia M."/>
            <person name="Cooper J."/>
            <person name="Damon W."/>
            <person name="Desjardin D."/>
            <person name="Finy P."/>
            <person name="Geml J."/>
            <person name="Haridas S."/>
            <person name="Hughes K."/>
            <person name="Justo A."/>
            <person name="Karasinski D."/>
            <person name="Kautmanova I."/>
            <person name="Kiss B."/>
            <person name="Kocsube S."/>
            <person name="Kotiranta H."/>
            <person name="LaButti K.M."/>
            <person name="Lechner B.E."/>
            <person name="Liimatainen K."/>
            <person name="Lipzen A."/>
            <person name="Lukacs Z."/>
            <person name="Mihaltcheva S."/>
            <person name="Morgado L.N."/>
            <person name="Niskanen T."/>
            <person name="Noordeloos M.E."/>
            <person name="Ohm R.A."/>
            <person name="Ortiz-Santana B."/>
            <person name="Ovrebo C."/>
            <person name="Racz N."/>
            <person name="Riley R."/>
            <person name="Savchenko A."/>
            <person name="Shiryaev A."/>
            <person name="Soop K."/>
            <person name="Spirin V."/>
            <person name="Szebenyi C."/>
            <person name="Tomsovsky M."/>
            <person name="Tulloss R.E."/>
            <person name="Uehling J."/>
            <person name="Grigoriev I.V."/>
            <person name="Vagvolgyi C."/>
            <person name="Papp T."/>
            <person name="Martin F.M."/>
            <person name="Miettinen O."/>
            <person name="Hibbett D.S."/>
            <person name="Nagy L.G."/>
        </authorList>
    </citation>
    <scope>NUCLEOTIDE SEQUENCE [LARGE SCALE GENOMIC DNA]</scope>
    <source>
        <strain evidence="3 4">CBS 121175</strain>
    </source>
</reference>
<feature type="compositionally biased region" description="Polar residues" evidence="1">
    <location>
        <begin position="793"/>
        <end position="802"/>
    </location>
</feature>
<feature type="compositionally biased region" description="Low complexity" evidence="1">
    <location>
        <begin position="735"/>
        <end position="746"/>
    </location>
</feature>
<feature type="transmembrane region" description="Helical" evidence="2">
    <location>
        <begin position="135"/>
        <end position="160"/>
    </location>
</feature>
<feature type="transmembrane region" description="Helical" evidence="2">
    <location>
        <begin position="93"/>
        <end position="114"/>
    </location>
</feature>
<evidence type="ECO:0000256" key="2">
    <source>
        <dbReference type="SAM" id="Phobius"/>
    </source>
</evidence>
<name>A0A5C3L8U3_COPMA</name>
<proteinExistence type="predicted"/>
<feature type="compositionally biased region" description="Polar residues" evidence="1">
    <location>
        <begin position="405"/>
        <end position="417"/>
    </location>
</feature>
<keyword evidence="4" id="KW-1185">Reference proteome</keyword>
<organism evidence="3 4">
    <name type="scientific">Coprinopsis marcescibilis</name>
    <name type="common">Agaric fungus</name>
    <name type="synonym">Psathyrella marcescibilis</name>
    <dbReference type="NCBI Taxonomy" id="230819"/>
    <lineage>
        <taxon>Eukaryota</taxon>
        <taxon>Fungi</taxon>
        <taxon>Dikarya</taxon>
        <taxon>Basidiomycota</taxon>
        <taxon>Agaricomycotina</taxon>
        <taxon>Agaricomycetes</taxon>
        <taxon>Agaricomycetidae</taxon>
        <taxon>Agaricales</taxon>
        <taxon>Agaricineae</taxon>
        <taxon>Psathyrellaceae</taxon>
        <taxon>Coprinopsis</taxon>
    </lineage>
</organism>
<protein>
    <submittedName>
        <fullName evidence="3">Uncharacterized protein</fullName>
    </submittedName>
</protein>
<dbReference type="AlphaFoldDB" id="A0A5C3L8U3"/>
<evidence type="ECO:0000256" key="1">
    <source>
        <dbReference type="SAM" id="MobiDB-lite"/>
    </source>
</evidence>
<dbReference type="STRING" id="230819.A0A5C3L8U3"/>
<feature type="region of interest" description="Disordered" evidence="1">
    <location>
        <begin position="405"/>
        <end position="458"/>
    </location>
</feature>